<dbReference type="InterPro" id="IPR000943">
    <property type="entry name" value="RNA_pol_sigma70"/>
</dbReference>
<dbReference type="InterPro" id="IPR013324">
    <property type="entry name" value="RNA_pol_sigma_r3/r4-like"/>
</dbReference>
<dbReference type="GO" id="GO:0003677">
    <property type="term" value="F:DNA binding"/>
    <property type="evidence" value="ECO:0007669"/>
    <property type="project" value="UniProtKB-KW"/>
</dbReference>
<dbReference type="GO" id="GO:0016987">
    <property type="term" value="F:sigma factor activity"/>
    <property type="evidence" value="ECO:0007669"/>
    <property type="project" value="UniProtKB-KW"/>
</dbReference>
<dbReference type="InterPro" id="IPR013325">
    <property type="entry name" value="RNA_pol_sigma_r2"/>
</dbReference>
<keyword evidence="2" id="KW-0731">Sigma factor</keyword>
<reference evidence="6 7" key="1">
    <citation type="submission" date="2019-07" db="EMBL/GenBank/DDBJ databases">
        <authorList>
            <person name="Kim J."/>
        </authorList>
    </citation>
    <scope>NUCLEOTIDE SEQUENCE [LARGE SCALE GENOMIC DNA]</scope>
    <source>
        <strain evidence="6 7">N4</strain>
    </source>
</reference>
<dbReference type="PANTHER" id="PTHR30385">
    <property type="entry name" value="SIGMA FACTOR F FLAGELLAR"/>
    <property type="match status" value="1"/>
</dbReference>
<dbReference type="InterPro" id="IPR014284">
    <property type="entry name" value="RNA_pol_sigma-70_dom"/>
</dbReference>
<comment type="caution">
    <text evidence="6">The sequence shown here is derived from an EMBL/GenBank/DDBJ whole genome shotgun (WGS) entry which is preliminary data.</text>
</comment>
<evidence type="ECO:0000256" key="1">
    <source>
        <dbReference type="ARBA" id="ARBA00023015"/>
    </source>
</evidence>
<dbReference type="OrthoDB" id="9799825at2"/>
<organism evidence="6 7">
    <name type="scientific">Paenibacillus agilis</name>
    <dbReference type="NCBI Taxonomy" id="3020863"/>
    <lineage>
        <taxon>Bacteria</taxon>
        <taxon>Bacillati</taxon>
        <taxon>Bacillota</taxon>
        <taxon>Bacilli</taxon>
        <taxon>Bacillales</taxon>
        <taxon>Paenibacillaceae</taxon>
        <taxon>Paenibacillus</taxon>
    </lineage>
</organism>
<proteinExistence type="predicted"/>
<dbReference type="Proteomes" id="UP000318102">
    <property type="component" value="Unassembled WGS sequence"/>
</dbReference>
<dbReference type="GO" id="GO:0006352">
    <property type="term" value="P:DNA-templated transcription initiation"/>
    <property type="evidence" value="ECO:0007669"/>
    <property type="project" value="InterPro"/>
</dbReference>
<keyword evidence="1" id="KW-0805">Transcription regulation</keyword>
<dbReference type="Gene3D" id="1.20.140.160">
    <property type="match status" value="1"/>
</dbReference>
<evidence type="ECO:0000256" key="3">
    <source>
        <dbReference type="ARBA" id="ARBA00023125"/>
    </source>
</evidence>
<feature type="domain" description="RNA polymerase sigma-70" evidence="5">
    <location>
        <begin position="221"/>
        <end position="247"/>
    </location>
</feature>
<dbReference type="Gene3D" id="1.10.1740.10">
    <property type="match status" value="1"/>
</dbReference>
<dbReference type="InterPro" id="IPR007630">
    <property type="entry name" value="RNA_pol_sigma70_r4"/>
</dbReference>
<evidence type="ECO:0000256" key="2">
    <source>
        <dbReference type="ARBA" id="ARBA00023082"/>
    </source>
</evidence>
<dbReference type="InterPro" id="IPR012845">
    <property type="entry name" value="RNA_pol_sigma_FliA_WhiG"/>
</dbReference>
<evidence type="ECO:0000256" key="4">
    <source>
        <dbReference type="ARBA" id="ARBA00023163"/>
    </source>
</evidence>
<dbReference type="Pfam" id="PF04545">
    <property type="entry name" value="Sigma70_r4"/>
    <property type="match status" value="1"/>
</dbReference>
<keyword evidence="3" id="KW-0238">DNA-binding</keyword>
<dbReference type="NCBIfam" id="TIGR02937">
    <property type="entry name" value="sigma70-ECF"/>
    <property type="match status" value="1"/>
</dbReference>
<evidence type="ECO:0000259" key="5">
    <source>
        <dbReference type="PROSITE" id="PS00716"/>
    </source>
</evidence>
<dbReference type="Pfam" id="PF04542">
    <property type="entry name" value="Sigma70_r2"/>
    <property type="match status" value="1"/>
</dbReference>
<dbReference type="PRINTS" id="PR00046">
    <property type="entry name" value="SIGMA70FCT"/>
</dbReference>
<dbReference type="EMBL" id="VNJK01000001">
    <property type="protein sequence ID" value="TVX93958.1"/>
    <property type="molecule type" value="Genomic_DNA"/>
</dbReference>
<dbReference type="PROSITE" id="PS00716">
    <property type="entry name" value="SIGMA70_2"/>
    <property type="match status" value="1"/>
</dbReference>
<dbReference type="SUPFAM" id="SSF88659">
    <property type="entry name" value="Sigma3 and sigma4 domains of RNA polymerase sigma factors"/>
    <property type="match status" value="2"/>
</dbReference>
<dbReference type="InterPro" id="IPR007627">
    <property type="entry name" value="RNA_pol_sigma70_r2"/>
</dbReference>
<dbReference type="AlphaFoldDB" id="A0A559J244"/>
<name>A0A559J244_9BACL</name>
<dbReference type="CDD" id="cd06171">
    <property type="entry name" value="Sigma70_r4"/>
    <property type="match status" value="1"/>
</dbReference>
<dbReference type="NCBIfam" id="NF005413">
    <property type="entry name" value="PRK06986.1"/>
    <property type="match status" value="1"/>
</dbReference>
<accession>A0A559J244</accession>
<gene>
    <name evidence="6" type="ORF">FPZ44_13380</name>
</gene>
<evidence type="ECO:0000313" key="6">
    <source>
        <dbReference type="EMBL" id="TVX93958.1"/>
    </source>
</evidence>
<protein>
    <submittedName>
        <fullName evidence="6">FliA/WhiG family RNA polymerase sigma factor</fullName>
    </submittedName>
</protein>
<dbReference type="PIRSF" id="PIRSF000770">
    <property type="entry name" value="RNA_pol_sigma-SigE/K"/>
    <property type="match status" value="1"/>
</dbReference>
<dbReference type="NCBIfam" id="TIGR02479">
    <property type="entry name" value="FliA_WhiG"/>
    <property type="match status" value="1"/>
</dbReference>
<keyword evidence="7" id="KW-1185">Reference proteome</keyword>
<sequence length="261" mass="30114">MSVQKITQCSHYELWQAWKERGNVDAKKQLIELYLPIVDFVSNRMAAGLPRSVSKDDLASNGVMGLIDAIEKFDHSRGLQFETYASWRVRGAILDGLRSGDWVPRSVREKAKKIEEAYQHLEQKYLRTVTEEEVSDYLNISGQDFHTMLQDVSVMSLCSLEDPIREEDSEMRISLLVDEKAKNPEFKVNEHYLHQCLVEGIDKLTEKERTVVSLFYYEDLSLSEIAEVMSLSPSRISQLHSKAIMRLRSVLDKHKTMLLES</sequence>
<dbReference type="GO" id="GO:0003899">
    <property type="term" value="F:DNA-directed RNA polymerase activity"/>
    <property type="evidence" value="ECO:0007669"/>
    <property type="project" value="InterPro"/>
</dbReference>
<keyword evidence="4" id="KW-0804">Transcription</keyword>
<evidence type="ECO:0000313" key="7">
    <source>
        <dbReference type="Proteomes" id="UP000318102"/>
    </source>
</evidence>
<dbReference type="PANTHER" id="PTHR30385:SF7">
    <property type="entry name" value="RNA POLYMERASE SIGMA FACTOR FLIA"/>
    <property type="match status" value="1"/>
</dbReference>
<dbReference type="SUPFAM" id="SSF88946">
    <property type="entry name" value="Sigma2 domain of RNA polymerase sigma factors"/>
    <property type="match status" value="1"/>
</dbReference>